<evidence type="ECO:0000256" key="4">
    <source>
        <dbReference type="SAM" id="MobiDB-lite"/>
    </source>
</evidence>
<accession>A0A6N6VZF4</accession>
<dbReference type="InterPro" id="IPR005814">
    <property type="entry name" value="Aminotrans_3"/>
</dbReference>
<organism evidence="5 6">
    <name type="scientific">Paraburkholderia madseniana</name>
    <dbReference type="NCBI Taxonomy" id="2599607"/>
    <lineage>
        <taxon>Bacteria</taxon>
        <taxon>Pseudomonadati</taxon>
        <taxon>Pseudomonadota</taxon>
        <taxon>Betaproteobacteria</taxon>
        <taxon>Burkholderiales</taxon>
        <taxon>Burkholderiaceae</taxon>
        <taxon>Paraburkholderia</taxon>
    </lineage>
</organism>
<dbReference type="AlphaFoldDB" id="A0A6N6VZF4"/>
<dbReference type="Pfam" id="PF00202">
    <property type="entry name" value="Aminotran_3"/>
    <property type="match status" value="1"/>
</dbReference>
<dbReference type="Gene3D" id="3.40.640.10">
    <property type="entry name" value="Type I PLP-dependent aspartate aminotransferase-like (Major domain)"/>
    <property type="match status" value="1"/>
</dbReference>
<dbReference type="GO" id="GO:0008483">
    <property type="term" value="F:transaminase activity"/>
    <property type="evidence" value="ECO:0007669"/>
    <property type="project" value="UniProtKB-KW"/>
</dbReference>
<dbReference type="SUPFAM" id="SSF53383">
    <property type="entry name" value="PLP-dependent transferases"/>
    <property type="match status" value="1"/>
</dbReference>
<sequence length="500" mass="54551">MSSLFIESRREQDGAAATPTTRSAISEWPDVGALYPRFDALVKQPMRPIRRDRMPQVMRYFEERCTGSRRMAEEARSVIPGGVQHNLAFNHPFPLAISSAQGAHLTDVDGNRYIDFLQAGGPTLLGSSHPAIRSKVDEVLDQCGPVTGLLHEYEVKLAELVCRSMPAVDMVRLLGSGTEAVMGAIRLARAYTKRKWVIKVGGAYHGWSDQVVYGMRLPGTGRMEAIGIPRSATGYTQECYPNDLDALRRKLQINRLRGGTAAIMVEPLGPESGTRPVHRDYNRQVRALCDEFGALLIFDEVVTGFRLGPGGAQGYFDIKPDITVLGKCLTGGYPMAGAIGGRRDVMMMLVGGIGTTSKRAFVGGTLSANPLSCVAGYYALLEAERVDAAGKAGRAGDRLRRGLEEIIDRLGLPYVVYNMGSIVHLQTSGVLLLDTSSLLKLLRVKEEAKGRKHMMEEMGAAYTAHGLITLAGSRIYTSLADTDDVIDDALNRFEDVFRLV</sequence>
<keyword evidence="2 3" id="KW-0663">Pyridoxal phosphate</keyword>
<proteinExistence type="inferred from homology"/>
<keyword evidence="5" id="KW-0808">Transferase</keyword>
<evidence type="ECO:0000256" key="1">
    <source>
        <dbReference type="ARBA" id="ARBA00001933"/>
    </source>
</evidence>
<dbReference type="CDD" id="cd00610">
    <property type="entry name" value="OAT_like"/>
    <property type="match status" value="1"/>
</dbReference>
<feature type="region of interest" description="Disordered" evidence="4">
    <location>
        <begin position="1"/>
        <end position="22"/>
    </location>
</feature>
<dbReference type="InterPro" id="IPR015421">
    <property type="entry name" value="PyrdxlP-dep_Trfase_major"/>
</dbReference>
<reference evidence="5 6" key="1">
    <citation type="journal article" date="2020" name="Int. J. Syst. Evol. Microbiol.">
        <title>Paraburkholderia madseniana sp. nov., a phenolic acid-degrading bacterium isolated from acidic forest soil.</title>
        <authorList>
            <person name="Wilhelm R.C."/>
            <person name="Murphy S.J.L."/>
            <person name="Feriancek N.M."/>
            <person name="Karasz D.C."/>
            <person name="DeRito C.M."/>
            <person name="Newman J.D."/>
            <person name="Buckley D.H."/>
        </authorList>
    </citation>
    <scope>NUCLEOTIDE SEQUENCE [LARGE SCALE GENOMIC DNA]</scope>
    <source>
        <strain evidence="5 6">RP11</strain>
    </source>
</reference>
<dbReference type="PANTHER" id="PTHR43713:SF3">
    <property type="entry name" value="GLUTAMATE-1-SEMIALDEHYDE 2,1-AMINOMUTASE 1, CHLOROPLASTIC-RELATED"/>
    <property type="match status" value="1"/>
</dbReference>
<comment type="cofactor">
    <cofactor evidence="1">
        <name>pyridoxal 5'-phosphate</name>
        <dbReference type="ChEBI" id="CHEBI:597326"/>
    </cofactor>
</comment>
<dbReference type="EMBL" id="VOSW01000165">
    <property type="protein sequence ID" value="KAE8753832.1"/>
    <property type="molecule type" value="Genomic_DNA"/>
</dbReference>
<keyword evidence="5" id="KW-0032">Aminotransferase</keyword>
<dbReference type="PROSITE" id="PS00600">
    <property type="entry name" value="AA_TRANSFER_CLASS_3"/>
    <property type="match status" value="1"/>
</dbReference>
<dbReference type="RefSeq" id="WP_154567423.1">
    <property type="nucleotide sequence ID" value="NZ_VOSW01000165.1"/>
</dbReference>
<dbReference type="Proteomes" id="UP000463700">
    <property type="component" value="Unassembled WGS sequence"/>
</dbReference>
<comment type="similarity">
    <text evidence="3">Belongs to the class-III pyridoxal-phosphate-dependent aminotransferase family.</text>
</comment>
<protein>
    <submittedName>
        <fullName evidence="5">Aminotransferase class III-fold pyridoxal phosphate-dependent enzyme</fullName>
    </submittedName>
</protein>
<evidence type="ECO:0000256" key="2">
    <source>
        <dbReference type="ARBA" id="ARBA00022898"/>
    </source>
</evidence>
<name>A0A6N6VZF4_9BURK</name>
<evidence type="ECO:0000313" key="6">
    <source>
        <dbReference type="Proteomes" id="UP000463700"/>
    </source>
</evidence>
<dbReference type="PANTHER" id="PTHR43713">
    <property type="entry name" value="GLUTAMATE-1-SEMIALDEHYDE 2,1-AMINOMUTASE"/>
    <property type="match status" value="1"/>
</dbReference>
<dbReference type="Gene3D" id="3.90.1150.10">
    <property type="entry name" value="Aspartate Aminotransferase, domain 1"/>
    <property type="match status" value="1"/>
</dbReference>
<dbReference type="InterPro" id="IPR049704">
    <property type="entry name" value="Aminotrans_3_PPA_site"/>
</dbReference>
<dbReference type="InterPro" id="IPR015424">
    <property type="entry name" value="PyrdxlP-dep_Trfase"/>
</dbReference>
<gene>
    <name evidence="5" type="ORF">FSO04_42960</name>
</gene>
<dbReference type="GO" id="GO:0030170">
    <property type="term" value="F:pyridoxal phosphate binding"/>
    <property type="evidence" value="ECO:0007669"/>
    <property type="project" value="InterPro"/>
</dbReference>
<comment type="caution">
    <text evidence="5">The sequence shown here is derived from an EMBL/GenBank/DDBJ whole genome shotgun (WGS) entry which is preliminary data.</text>
</comment>
<dbReference type="OrthoDB" id="9801052at2"/>
<evidence type="ECO:0000256" key="3">
    <source>
        <dbReference type="RuleBase" id="RU003560"/>
    </source>
</evidence>
<evidence type="ECO:0000313" key="5">
    <source>
        <dbReference type="EMBL" id="KAE8753832.1"/>
    </source>
</evidence>
<dbReference type="InterPro" id="IPR015422">
    <property type="entry name" value="PyrdxlP-dep_Trfase_small"/>
</dbReference>